<gene>
    <name evidence="1" type="ORF">UX80_C0024G0005</name>
</gene>
<reference evidence="1 2" key="1">
    <citation type="journal article" date="2015" name="Nature">
        <title>rRNA introns, odd ribosomes, and small enigmatic genomes across a large radiation of phyla.</title>
        <authorList>
            <person name="Brown C.T."/>
            <person name="Hug L.A."/>
            <person name="Thomas B.C."/>
            <person name="Sharon I."/>
            <person name="Castelle C.J."/>
            <person name="Singh A."/>
            <person name="Wilkins M.J."/>
            <person name="Williams K.H."/>
            <person name="Banfield J.F."/>
        </authorList>
    </citation>
    <scope>NUCLEOTIDE SEQUENCE [LARGE SCALE GENOMIC DNA]</scope>
</reference>
<dbReference type="STRING" id="1618358.UX80_C0024G0005"/>
<dbReference type="Proteomes" id="UP000034307">
    <property type="component" value="Unassembled WGS sequence"/>
</dbReference>
<evidence type="ECO:0000313" key="1">
    <source>
        <dbReference type="EMBL" id="KKU57139.1"/>
    </source>
</evidence>
<evidence type="ECO:0000313" key="2">
    <source>
        <dbReference type="Proteomes" id="UP000034307"/>
    </source>
</evidence>
<proteinExistence type="predicted"/>
<accession>A0A0G1RIM9</accession>
<sequence>MGGDGGDLELKSIESGIKVNKSFRTQYDEALGEVRRRAVWGAAFSMDDVGRLLHLHDQSRDEPEGGERQAGSIKINQDAPWFQLKKLKNKLLAGGFYNSDLGAVEKIDGEKVGSVLLVKGDYGKERESVVKIGSGLKEVLRDIYSVGPGGLSSYVRGASKEEKRGVSKRVGEGVQVREQSSVRRLLSVLDSVLREMDKIQYDRVLTNIGVRLKRGEISEGVALAEALGEAYDSKIATGGVVKKELVSGISQLRELMGNLEGGKVDEIKRMIEEDELGVLGSRLREIGGDLKKCLNGKADDGAGAKLEEYLGRLMEVEAGAHLR</sequence>
<name>A0A0G1RIM9_9BACT</name>
<comment type="caution">
    <text evidence="1">The sequence shown here is derived from an EMBL/GenBank/DDBJ whole genome shotgun (WGS) entry which is preliminary data.</text>
</comment>
<organism evidence="1 2">
    <name type="scientific">Candidatus Amesbacteria bacterium GW2011_GWA2_47_11b</name>
    <dbReference type="NCBI Taxonomy" id="1618358"/>
    <lineage>
        <taxon>Bacteria</taxon>
        <taxon>Candidatus Amesiibacteriota</taxon>
    </lineage>
</organism>
<protein>
    <submittedName>
        <fullName evidence="1">Uncharacterized protein</fullName>
    </submittedName>
</protein>
<dbReference type="EMBL" id="LCNO01000024">
    <property type="protein sequence ID" value="KKU57139.1"/>
    <property type="molecule type" value="Genomic_DNA"/>
</dbReference>
<dbReference type="AlphaFoldDB" id="A0A0G1RIM9"/>